<keyword evidence="6" id="KW-1185">Reference proteome</keyword>
<dbReference type="EMBL" id="GG738877">
    <property type="protein sequence ID" value="EFC42813.1"/>
    <property type="molecule type" value="Genomic_DNA"/>
</dbReference>
<organism evidence="6">
    <name type="scientific">Naegleria gruberi</name>
    <name type="common">Amoeba</name>
    <dbReference type="NCBI Taxonomy" id="5762"/>
    <lineage>
        <taxon>Eukaryota</taxon>
        <taxon>Discoba</taxon>
        <taxon>Heterolobosea</taxon>
        <taxon>Tetramitia</taxon>
        <taxon>Eutetramitia</taxon>
        <taxon>Vahlkampfiidae</taxon>
        <taxon>Naegleria</taxon>
    </lineage>
</organism>
<feature type="domain" description="Deacetylase sirtuin-type" evidence="4">
    <location>
        <begin position="195"/>
        <end position="469"/>
    </location>
</feature>
<dbReference type="OMA" id="RDDYFEM"/>
<dbReference type="InterPro" id="IPR029035">
    <property type="entry name" value="DHS-like_NAD/FAD-binding_dom"/>
</dbReference>
<dbReference type="PROSITE" id="PS50305">
    <property type="entry name" value="SIRTUIN"/>
    <property type="match status" value="1"/>
</dbReference>
<feature type="binding site" evidence="3">
    <location>
        <position position="336"/>
    </location>
    <ligand>
        <name>Zn(2+)</name>
        <dbReference type="ChEBI" id="CHEBI:29105"/>
    </ligand>
</feature>
<reference evidence="5 6" key="1">
    <citation type="journal article" date="2010" name="Cell">
        <title>The genome of Naegleria gruberi illuminates early eukaryotic versatility.</title>
        <authorList>
            <person name="Fritz-Laylin L.K."/>
            <person name="Prochnik S.E."/>
            <person name="Ginger M.L."/>
            <person name="Dacks J.B."/>
            <person name="Carpenter M.L."/>
            <person name="Field M.C."/>
            <person name="Kuo A."/>
            <person name="Paredez A."/>
            <person name="Chapman J."/>
            <person name="Pham J."/>
            <person name="Shu S."/>
            <person name="Neupane R."/>
            <person name="Cipriano M."/>
            <person name="Mancuso J."/>
            <person name="Tu H."/>
            <person name="Salamov A."/>
            <person name="Lindquist E."/>
            <person name="Shapiro H."/>
            <person name="Lucas S."/>
            <person name="Grigoriev I.V."/>
            <person name="Cande W.Z."/>
            <person name="Fulton C."/>
            <person name="Rokhsar D.S."/>
            <person name="Dawson S.C."/>
        </authorList>
    </citation>
    <scope>NUCLEOTIDE SEQUENCE [LARGE SCALE GENOMIC DNA]</scope>
    <source>
        <strain evidence="5 6">NEG-M</strain>
    </source>
</reference>
<feature type="binding site" evidence="3">
    <location>
        <position position="367"/>
    </location>
    <ligand>
        <name>Zn(2+)</name>
        <dbReference type="ChEBI" id="CHEBI:29105"/>
    </ligand>
</feature>
<evidence type="ECO:0000313" key="6">
    <source>
        <dbReference type="Proteomes" id="UP000006671"/>
    </source>
</evidence>
<evidence type="ECO:0000259" key="4">
    <source>
        <dbReference type="PROSITE" id="PS50305"/>
    </source>
</evidence>
<dbReference type="RefSeq" id="XP_002675557.1">
    <property type="nucleotide sequence ID" value="XM_002675511.1"/>
</dbReference>
<feature type="binding site" evidence="3">
    <location>
        <position position="369"/>
    </location>
    <ligand>
        <name>Zn(2+)</name>
        <dbReference type="ChEBI" id="CHEBI:29105"/>
    </ligand>
</feature>
<dbReference type="Pfam" id="PF02146">
    <property type="entry name" value="SIR2"/>
    <property type="match status" value="1"/>
</dbReference>
<dbReference type="SUPFAM" id="SSF52467">
    <property type="entry name" value="DHS-like NAD/FAD-binding domain"/>
    <property type="match status" value="1"/>
</dbReference>
<dbReference type="PANTHER" id="PTHR11085">
    <property type="entry name" value="NAD-DEPENDENT PROTEIN DEACYLASE SIRTUIN-5, MITOCHONDRIAL-RELATED"/>
    <property type="match status" value="1"/>
</dbReference>
<dbReference type="PANTHER" id="PTHR11085:SF10">
    <property type="entry name" value="NAD-DEPENDENT PROTEIN DEACYLASE SIRTUIN-5, MITOCHONDRIAL-RELATED"/>
    <property type="match status" value="1"/>
</dbReference>
<dbReference type="Pfam" id="PF22794">
    <property type="entry name" value="jr-ZPR1"/>
    <property type="match status" value="1"/>
</dbReference>
<proteinExistence type="predicted"/>
<dbReference type="GO" id="GO:0017136">
    <property type="term" value="F:histone deacetylase activity, NAD-dependent"/>
    <property type="evidence" value="ECO:0007669"/>
    <property type="project" value="TreeGrafter"/>
</dbReference>
<gene>
    <name evidence="5" type="ORF">NAEGRDRAFT_80274</name>
</gene>
<protein>
    <recommendedName>
        <fullName evidence="4">Deacetylase sirtuin-type domain-containing protein</fullName>
    </recommendedName>
</protein>
<dbReference type="Gene3D" id="3.30.1600.10">
    <property type="entry name" value="SIR2/SIRT2 'Small Domain"/>
    <property type="match status" value="1"/>
</dbReference>
<dbReference type="InterPro" id="IPR026590">
    <property type="entry name" value="Ssirtuin_cat_dom"/>
</dbReference>
<dbReference type="VEuPathDB" id="AmoebaDB:NAEGRDRAFT_80274"/>
<accession>D2VK77</accession>
<dbReference type="GO" id="GO:0005634">
    <property type="term" value="C:nucleus"/>
    <property type="evidence" value="ECO:0007669"/>
    <property type="project" value="TreeGrafter"/>
</dbReference>
<dbReference type="InterPro" id="IPR050134">
    <property type="entry name" value="NAD-dep_sirtuin_deacylases"/>
</dbReference>
<dbReference type="InterPro" id="IPR003000">
    <property type="entry name" value="Sirtuin"/>
</dbReference>
<dbReference type="KEGG" id="ngr:NAEGRDRAFT_80274"/>
<keyword evidence="3" id="KW-0479">Metal-binding</keyword>
<evidence type="ECO:0000256" key="1">
    <source>
        <dbReference type="ARBA" id="ARBA00022679"/>
    </source>
</evidence>
<evidence type="ECO:0000313" key="5">
    <source>
        <dbReference type="EMBL" id="EFC42813.1"/>
    </source>
</evidence>
<name>D2VK77_NAEGR</name>
<dbReference type="STRING" id="5762.D2VK77"/>
<dbReference type="AlphaFoldDB" id="D2VK77"/>
<dbReference type="CDD" id="cd01407">
    <property type="entry name" value="SIR2-fam"/>
    <property type="match status" value="1"/>
</dbReference>
<keyword evidence="1" id="KW-0808">Transferase</keyword>
<dbReference type="GO" id="GO:0046872">
    <property type="term" value="F:metal ion binding"/>
    <property type="evidence" value="ECO:0007669"/>
    <property type="project" value="UniProtKB-KW"/>
</dbReference>
<evidence type="ECO:0000256" key="2">
    <source>
        <dbReference type="ARBA" id="ARBA00023027"/>
    </source>
</evidence>
<feature type="active site" description="Proton acceptor" evidence="3">
    <location>
        <position position="325"/>
    </location>
</feature>
<dbReference type="Gene3D" id="2.60.120.1040">
    <property type="entry name" value="ZPR1, A/B domain"/>
    <property type="match status" value="1"/>
</dbReference>
<dbReference type="GeneID" id="8862892"/>
<evidence type="ECO:0000256" key="3">
    <source>
        <dbReference type="PROSITE-ProRule" id="PRU00236"/>
    </source>
</evidence>
<keyword evidence="3" id="KW-0862">Zinc</keyword>
<dbReference type="InterPro" id="IPR056180">
    <property type="entry name" value="ZPR1_jr_dom"/>
</dbReference>
<dbReference type="InParanoid" id="D2VK77"/>
<feature type="binding site" evidence="3">
    <location>
        <position position="333"/>
    </location>
    <ligand>
        <name>Zn(2+)</name>
        <dbReference type="ChEBI" id="CHEBI:29105"/>
    </ligand>
</feature>
<dbReference type="InterPro" id="IPR026591">
    <property type="entry name" value="Sirtuin_cat_small_dom_sf"/>
</dbReference>
<dbReference type="eggNOG" id="KOG2684">
    <property type="taxonomic scope" value="Eukaryota"/>
</dbReference>
<dbReference type="OrthoDB" id="424302at2759"/>
<dbReference type="InterPro" id="IPR042451">
    <property type="entry name" value="ZPR1_A/B_dom"/>
</dbReference>
<dbReference type="Gene3D" id="3.40.50.1220">
    <property type="entry name" value="TPP-binding domain"/>
    <property type="match status" value="1"/>
</dbReference>
<dbReference type="GO" id="GO:0070403">
    <property type="term" value="F:NAD+ binding"/>
    <property type="evidence" value="ECO:0007669"/>
    <property type="project" value="InterPro"/>
</dbReference>
<keyword evidence="2" id="KW-0520">NAD</keyword>
<dbReference type="Proteomes" id="UP000006671">
    <property type="component" value="Unassembled WGS sequence"/>
</dbReference>
<sequence length="469" mass="53199">MKDFEKAELPFDIVPTSDHFDYLEALQNEEYYNKGIILQIIFEKEKEEFPSKVFSDLMNRLVLRTDSSVLTILCPLFSIEMPKGNSKFTTVRDLLLAIKYSIDDMPSSIQSQLLPKIGVFSEIVNNVDYVPDWFKLIIEDPLGNSRIQCNRIENISTLKDCYDSDPNVHADFFTRTEADCLEFDLILEIEERPNTLYGDNALEKIIELIQNSSKILGLTGAGISVESGISAFRNSGNSQLQNIWEKWNQDEMTYQNILSKKKIRDDYFEMHAFLKEQISKAEPNGSHHLFAQLKEKGKLLKVITQNIDGMHQKAGLSDDKVIEIHGSSRGVVCTKCRTLVEDPEKIYSQVKDCVLEGKSLPDELVTCKCGGVLKPNTISFGEELQDSKLIEARQQCRECDLMIIMGTRLLVSPVNQLPKLVAARNVPVVIINLESTPFDRNSVAVMNGKSGETCNYILHRLTSINNQER</sequence>